<organism evidence="1 2">
    <name type="scientific">Collybia nuda</name>
    <dbReference type="NCBI Taxonomy" id="64659"/>
    <lineage>
        <taxon>Eukaryota</taxon>
        <taxon>Fungi</taxon>
        <taxon>Dikarya</taxon>
        <taxon>Basidiomycota</taxon>
        <taxon>Agaricomycotina</taxon>
        <taxon>Agaricomycetes</taxon>
        <taxon>Agaricomycetidae</taxon>
        <taxon>Agaricales</taxon>
        <taxon>Tricholomatineae</taxon>
        <taxon>Clitocybaceae</taxon>
        <taxon>Collybia</taxon>
    </lineage>
</organism>
<protein>
    <submittedName>
        <fullName evidence="1">Uncharacterized protein</fullName>
    </submittedName>
</protein>
<keyword evidence="2" id="KW-1185">Reference proteome</keyword>
<gene>
    <name evidence="1" type="ORF">BDZ94DRAFT_1226535</name>
</gene>
<accession>A0A9P6CAH0</accession>
<evidence type="ECO:0000313" key="2">
    <source>
        <dbReference type="Proteomes" id="UP000807353"/>
    </source>
</evidence>
<feature type="non-terminal residue" evidence="1">
    <location>
        <position position="62"/>
    </location>
</feature>
<feature type="non-terminal residue" evidence="1">
    <location>
        <position position="1"/>
    </location>
</feature>
<name>A0A9P6CAH0_9AGAR</name>
<proteinExistence type="predicted"/>
<evidence type="ECO:0000313" key="1">
    <source>
        <dbReference type="EMBL" id="KAF9458317.1"/>
    </source>
</evidence>
<dbReference type="AlphaFoldDB" id="A0A9P6CAH0"/>
<sequence>RATDAFWPDSRAVPTTIAATTTTTTATSSGGIVWIAWTGSSPIPATATTTLPVACSRTVPTT</sequence>
<comment type="caution">
    <text evidence="1">The sequence shown here is derived from an EMBL/GenBank/DDBJ whole genome shotgun (WGS) entry which is preliminary data.</text>
</comment>
<reference evidence="1" key="1">
    <citation type="submission" date="2020-11" db="EMBL/GenBank/DDBJ databases">
        <authorList>
            <consortium name="DOE Joint Genome Institute"/>
            <person name="Ahrendt S."/>
            <person name="Riley R."/>
            <person name="Andreopoulos W."/>
            <person name="Labutti K."/>
            <person name="Pangilinan J."/>
            <person name="Ruiz-Duenas F.J."/>
            <person name="Barrasa J.M."/>
            <person name="Sanchez-Garcia M."/>
            <person name="Camarero S."/>
            <person name="Miyauchi S."/>
            <person name="Serrano A."/>
            <person name="Linde D."/>
            <person name="Babiker R."/>
            <person name="Drula E."/>
            <person name="Ayuso-Fernandez I."/>
            <person name="Pacheco R."/>
            <person name="Padilla G."/>
            <person name="Ferreira P."/>
            <person name="Barriuso J."/>
            <person name="Kellner H."/>
            <person name="Castanera R."/>
            <person name="Alfaro M."/>
            <person name="Ramirez L."/>
            <person name="Pisabarro A.G."/>
            <person name="Kuo A."/>
            <person name="Tritt A."/>
            <person name="Lipzen A."/>
            <person name="He G."/>
            <person name="Yan M."/>
            <person name="Ng V."/>
            <person name="Cullen D."/>
            <person name="Martin F."/>
            <person name="Rosso M.-N."/>
            <person name="Henrissat B."/>
            <person name="Hibbett D."/>
            <person name="Martinez A.T."/>
            <person name="Grigoriev I.V."/>
        </authorList>
    </citation>
    <scope>NUCLEOTIDE SEQUENCE</scope>
    <source>
        <strain evidence="1">CBS 247.69</strain>
    </source>
</reference>
<dbReference type="Proteomes" id="UP000807353">
    <property type="component" value="Unassembled WGS sequence"/>
</dbReference>
<dbReference type="EMBL" id="MU150344">
    <property type="protein sequence ID" value="KAF9458317.1"/>
    <property type="molecule type" value="Genomic_DNA"/>
</dbReference>